<sequence>MVAGGIEADSRGIGNGDTGFYSCGGEEATTEVVWELTSRWSVRGSSVRAVLRPVGNPAARPDTEAVGGGKVSLRDGLDGASDTSGSSRGDASLHARQSEATRRRGLARDRAVTQAATRDGAWPLGLMAGVTGEADTSRLDSLMMGDASRWHVQAVMDAAQHGWRAFPGEDVVPGDAMAWRDRSSAVRNGLAAARPSRVCGRCDT</sequence>
<proteinExistence type="predicted"/>
<evidence type="ECO:0000256" key="1">
    <source>
        <dbReference type="SAM" id="MobiDB-lite"/>
    </source>
</evidence>
<feature type="region of interest" description="Disordered" evidence="1">
    <location>
        <begin position="54"/>
        <end position="110"/>
    </location>
</feature>
<comment type="caution">
    <text evidence="2">The sequence shown here is derived from an EMBL/GenBank/DDBJ whole genome shotgun (WGS) entry which is preliminary data.</text>
</comment>
<dbReference type="AlphaFoldDB" id="A0A6G1FEM9"/>
<protein>
    <submittedName>
        <fullName evidence="2">Uncharacterized protein</fullName>
    </submittedName>
</protein>
<gene>
    <name evidence="2" type="ORF">E2562_031726</name>
</gene>
<dbReference type="Proteomes" id="UP000479710">
    <property type="component" value="Unassembled WGS sequence"/>
</dbReference>
<organism evidence="2 3">
    <name type="scientific">Oryza meyeriana var. granulata</name>
    <dbReference type="NCBI Taxonomy" id="110450"/>
    <lineage>
        <taxon>Eukaryota</taxon>
        <taxon>Viridiplantae</taxon>
        <taxon>Streptophyta</taxon>
        <taxon>Embryophyta</taxon>
        <taxon>Tracheophyta</taxon>
        <taxon>Spermatophyta</taxon>
        <taxon>Magnoliopsida</taxon>
        <taxon>Liliopsida</taxon>
        <taxon>Poales</taxon>
        <taxon>Poaceae</taxon>
        <taxon>BOP clade</taxon>
        <taxon>Oryzoideae</taxon>
        <taxon>Oryzeae</taxon>
        <taxon>Oryzinae</taxon>
        <taxon>Oryza</taxon>
        <taxon>Oryza meyeriana</taxon>
    </lineage>
</organism>
<feature type="compositionally biased region" description="Basic and acidic residues" evidence="1">
    <location>
        <begin position="91"/>
        <end position="110"/>
    </location>
</feature>
<dbReference type="EMBL" id="SPHZ02000001">
    <property type="protein sequence ID" value="KAF0935273.1"/>
    <property type="molecule type" value="Genomic_DNA"/>
</dbReference>
<evidence type="ECO:0000313" key="2">
    <source>
        <dbReference type="EMBL" id="KAF0935273.1"/>
    </source>
</evidence>
<evidence type="ECO:0000313" key="3">
    <source>
        <dbReference type="Proteomes" id="UP000479710"/>
    </source>
</evidence>
<name>A0A6G1FEM9_9ORYZ</name>
<keyword evidence="3" id="KW-1185">Reference proteome</keyword>
<reference evidence="2 3" key="1">
    <citation type="submission" date="2019-11" db="EMBL/GenBank/DDBJ databases">
        <title>Whole genome sequence of Oryza granulata.</title>
        <authorList>
            <person name="Li W."/>
        </authorList>
    </citation>
    <scope>NUCLEOTIDE SEQUENCE [LARGE SCALE GENOMIC DNA]</scope>
    <source>
        <strain evidence="3">cv. Menghai</strain>
        <tissue evidence="2">Leaf</tissue>
    </source>
</reference>
<accession>A0A6G1FEM9</accession>